<evidence type="ECO:0000313" key="5">
    <source>
        <dbReference type="Proteomes" id="UP001165366"/>
    </source>
</evidence>
<gene>
    <name evidence="4" type="ORF">L6773_02930</name>
</gene>
<dbReference type="CDD" id="cd16145">
    <property type="entry name" value="ARS_like"/>
    <property type="match status" value="1"/>
</dbReference>
<dbReference type="PANTHER" id="PTHR43751">
    <property type="entry name" value="SULFATASE"/>
    <property type="match status" value="1"/>
</dbReference>
<comment type="caution">
    <text evidence="4">The sequence shown here is derived from an EMBL/GenBank/DDBJ whole genome shotgun (WGS) entry which is preliminary data.</text>
</comment>
<keyword evidence="5" id="KW-1185">Reference proteome</keyword>
<protein>
    <submittedName>
        <fullName evidence="4">Arylsulfatase</fullName>
    </submittedName>
</protein>
<dbReference type="Gene3D" id="3.40.720.10">
    <property type="entry name" value="Alkaline Phosphatase, subunit A"/>
    <property type="match status" value="1"/>
</dbReference>
<dbReference type="PANTHER" id="PTHR43751:SF3">
    <property type="entry name" value="SULFATASE N-TERMINAL DOMAIN-CONTAINING PROTEIN"/>
    <property type="match status" value="1"/>
</dbReference>
<accession>A0ABS9K9J3</accession>
<name>A0ABS9K9J3_9BACT</name>
<dbReference type="Pfam" id="PF00884">
    <property type="entry name" value="Sulfatase"/>
    <property type="match status" value="1"/>
</dbReference>
<evidence type="ECO:0000256" key="1">
    <source>
        <dbReference type="SAM" id="MobiDB-lite"/>
    </source>
</evidence>
<keyword evidence="2" id="KW-0732">Signal</keyword>
<dbReference type="RefSeq" id="WP_237852350.1">
    <property type="nucleotide sequence ID" value="NZ_JAKLWS010000002.1"/>
</dbReference>
<dbReference type="SUPFAM" id="SSF53649">
    <property type="entry name" value="Alkaline phosphatase-like"/>
    <property type="match status" value="1"/>
</dbReference>
<feature type="region of interest" description="Disordered" evidence="1">
    <location>
        <begin position="188"/>
        <end position="208"/>
    </location>
</feature>
<dbReference type="EMBL" id="JAKLWS010000002">
    <property type="protein sequence ID" value="MCG2587506.1"/>
    <property type="molecule type" value="Genomic_DNA"/>
</dbReference>
<reference evidence="4" key="1">
    <citation type="submission" date="2022-01" db="EMBL/GenBank/DDBJ databases">
        <authorList>
            <person name="Wang Y."/>
        </authorList>
    </citation>
    <scope>NUCLEOTIDE SEQUENCE</scope>
    <source>
        <strain evidence="4">WB101</strain>
    </source>
</reference>
<evidence type="ECO:0000259" key="3">
    <source>
        <dbReference type="Pfam" id="PF00884"/>
    </source>
</evidence>
<reference evidence="4" key="2">
    <citation type="submission" date="2024-05" db="EMBL/GenBank/DDBJ databases">
        <title>Rhodohalobacter halophilus gen. nov., sp. nov., a moderately halophilic member of the family Balneolaceae.</title>
        <authorList>
            <person name="Xia J."/>
        </authorList>
    </citation>
    <scope>NUCLEOTIDE SEQUENCE</scope>
    <source>
        <strain evidence="4">WB101</strain>
    </source>
</reference>
<dbReference type="InterPro" id="IPR000917">
    <property type="entry name" value="Sulfatase_N"/>
</dbReference>
<sequence length="492" mass="55071">MYKSISFISHLILILSFTVGCAQKPPKDEIQKPNIIYILADDLGYGDLGSYGQENIKTPNLDRMAEEGMRFTQHYSGSTVCAPARSILMTGLHSGHAPIRGNNEVLPIGQYPLQYGTQTIPKVLKDAGYATGAFGKWGLGYPGSEGMPSLQGFDTFFGYLGQRRAHYYYPEFLFLDQKGSELQRVPLEGNQVNDDPDRHPGSGPPIVAETYAPDVIQERVITFIEENSDQPFFIYHPSPIPHASLEVPDEYLEMYLDENGESIFEEEPTPQSHYVNSEMPKATYAAMVTYLDARVGEILDKLEEQGISENTLVIFSSDNGSYSEGGYHYSMHNSNGELRGGKRDLYEGGIRVPVIAWWPGQIERNQTSDHISGFQDMMPTFTELAGINAPVGIDGISMVPTLLGTGDQESHEYLYWEFHEQGGKQAIRKGDWKAVRLGVRENRDAPIELYNLSEDLSEENNVAEQYPDIVSEMDSIFEAAHIPSETFQLFEE</sequence>
<dbReference type="Gene3D" id="3.30.1120.10">
    <property type="match status" value="1"/>
</dbReference>
<dbReference type="PROSITE" id="PS51257">
    <property type="entry name" value="PROKAR_LIPOPROTEIN"/>
    <property type="match status" value="1"/>
</dbReference>
<feature type="domain" description="Sulfatase N-terminal" evidence="3">
    <location>
        <begin position="33"/>
        <end position="387"/>
    </location>
</feature>
<dbReference type="InterPro" id="IPR052701">
    <property type="entry name" value="GAG_Ulvan_Degrading_Sulfatases"/>
</dbReference>
<feature type="signal peptide" evidence="2">
    <location>
        <begin position="1"/>
        <end position="22"/>
    </location>
</feature>
<evidence type="ECO:0000256" key="2">
    <source>
        <dbReference type="SAM" id="SignalP"/>
    </source>
</evidence>
<dbReference type="Proteomes" id="UP001165366">
    <property type="component" value="Unassembled WGS sequence"/>
</dbReference>
<proteinExistence type="predicted"/>
<evidence type="ECO:0000313" key="4">
    <source>
        <dbReference type="EMBL" id="MCG2587506.1"/>
    </source>
</evidence>
<feature type="chain" id="PRO_5045169178" evidence="2">
    <location>
        <begin position="23"/>
        <end position="492"/>
    </location>
</feature>
<organism evidence="4 5">
    <name type="scientific">Rhodohalobacter sulfatireducens</name>
    <dbReference type="NCBI Taxonomy" id="2911366"/>
    <lineage>
        <taxon>Bacteria</taxon>
        <taxon>Pseudomonadati</taxon>
        <taxon>Balneolota</taxon>
        <taxon>Balneolia</taxon>
        <taxon>Balneolales</taxon>
        <taxon>Balneolaceae</taxon>
        <taxon>Rhodohalobacter</taxon>
    </lineage>
</organism>
<dbReference type="InterPro" id="IPR017850">
    <property type="entry name" value="Alkaline_phosphatase_core_sf"/>
</dbReference>